<dbReference type="Proteomes" id="UP001165186">
    <property type="component" value="Unassembled WGS sequence"/>
</dbReference>
<organism evidence="1 2">
    <name type="scientific">Neofusicoccum parvum</name>
    <dbReference type="NCBI Taxonomy" id="310453"/>
    <lineage>
        <taxon>Eukaryota</taxon>
        <taxon>Fungi</taxon>
        <taxon>Dikarya</taxon>
        <taxon>Ascomycota</taxon>
        <taxon>Pezizomycotina</taxon>
        <taxon>Dothideomycetes</taxon>
        <taxon>Dothideomycetes incertae sedis</taxon>
        <taxon>Botryosphaeriales</taxon>
        <taxon>Botryosphaeriaceae</taxon>
        <taxon>Neofusicoccum</taxon>
    </lineage>
</organism>
<accession>A0ACB5SEX4</accession>
<proteinExistence type="predicted"/>
<reference evidence="1" key="1">
    <citation type="submission" date="2024-09" db="EMBL/GenBank/DDBJ databases">
        <title>Draft Genome Sequences of Neofusicoccum parvum.</title>
        <authorList>
            <person name="Ashida A."/>
            <person name="Camagna M."/>
            <person name="Tanaka A."/>
            <person name="Takemoto D."/>
        </authorList>
    </citation>
    <scope>NUCLEOTIDE SEQUENCE</scope>
    <source>
        <strain evidence="1">PPO83</strain>
    </source>
</reference>
<dbReference type="EMBL" id="BSXG01000081">
    <property type="protein sequence ID" value="GME37905.1"/>
    <property type="molecule type" value="Genomic_DNA"/>
</dbReference>
<evidence type="ECO:0000313" key="1">
    <source>
        <dbReference type="EMBL" id="GME37905.1"/>
    </source>
</evidence>
<evidence type="ECO:0000313" key="2">
    <source>
        <dbReference type="Proteomes" id="UP001165186"/>
    </source>
</evidence>
<protein>
    <submittedName>
        <fullName evidence="1">Uncharacterized protein</fullName>
    </submittedName>
</protein>
<sequence length="326" mass="34557">MTGLMTLSSFAAGGHDVSDAKVLLCVKSVGARKKSKPPTLHSPPNTTTAESATVFLFDHTAQASLTLWGAAATSPAPWKPHTTILLLTRPGHRSPNNSTGTAPTQTWLSLQASTTVDVDPATRDAHWLRGFAQQLLLRRRGCNPAPPAPALAAREIEQADTRVLWSLADLDGAARRAVPGQRLAGFVSAVLTEVRLVALWRRGMLACGECECGQPLFANAVAASCALCGRRGVPLRLNPRLLGPVVDETGGIAAGKLVFVDEAWVELLGRGVEELLAADVEVLRALEVRMTFVRVSLVVGWVGAGEDGWEDGWEGVGRVCVVGVRA</sequence>
<comment type="caution">
    <text evidence="1">The sequence shown here is derived from an EMBL/GenBank/DDBJ whole genome shotgun (WGS) entry which is preliminary data.</text>
</comment>
<name>A0ACB5SEX4_9PEZI</name>
<keyword evidence="2" id="KW-1185">Reference proteome</keyword>
<gene>
    <name evidence="1" type="primary">g11571</name>
    <name evidence="1" type="ORF">NpPPO83_00011571</name>
</gene>